<reference evidence="2" key="1">
    <citation type="submission" date="2016-10" db="EMBL/GenBank/DDBJ databases">
        <authorList>
            <person name="Wibberg D."/>
        </authorList>
    </citation>
    <scope>NUCLEOTIDE SEQUENCE [LARGE SCALE GENOMIC DNA]</scope>
</reference>
<accession>A0A1R3TJL6</accession>
<name>A0A1R3TJL6_9HYPH</name>
<sequence length="78" mass="8585">MDQEPTLRSIKGPIIAVECSACGIYTELDRERTVRRFKASAPISRVRRVVVGACDRMCVIGVDKCEASLKSVDASRTI</sequence>
<dbReference type="Proteomes" id="UP000187891">
    <property type="component" value="Unassembled WGS sequence"/>
</dbReference>
<evidence type="ECO:0000313" key="1">
    <source>
        <dbReference type="EMBL" id="SCX03848.1"/>
    </source>
</evidence>
<evidence type="ECO:0000313" key="2">
    <source>
        <dbReference type="Proteomes" id="UP000187891"/>
    </source>
</evidence>
<organism evidence="1 2">
    <name type="scientific">Agrobacterium rosae</name>
    <dbReference type="NCBI Taxonomy" id="1972867"/>
    <lineage>
        <taxon>Bacteria</taxon>
        <taxon>Pseudomonadati</taxon>
        <taxon>Pseudomonadota</taxon>
        <taxon>Alphaproteobacteria</taxon>
        <taxon>Hyphomicrobiales</taxon>
        <taxon>Rhizobiaceae</taxon>
        <taxon>Rhizobium/Agrobacterium group</taxon>
        <taxon>Agrobacterium</taxon>
    </lineage>
</organism>
<gene>
    <name evidence="1" type="ORF">DSM25559_0358</name>
</gene>
<protein>
    <submittedName>
        <fullName evidence="1">Uncharacterized protein</fullName>
    </submittedName>
</protein>
<proteinExistence type="predicted"/>
<dbReference type="STRING" id="1907666.DSM25559_0358"/>
<dbReference type="EMBL" id="FMUE01000001">
    <property type="protein sequence ID" value="SCX03848.1"/>
    <property type="molecule type" value="Genomic_DNA"/>
</dbReference>
<dbReference type="AlphaFoldDB" id="A0A1R3TJL6"/>